<reference evidence="2" key="1">
    <citation type="journal article" date="2019" name="Int. J. Syst. Evol. Microbiol.">
        <title>The Global Catalogue of Microorganisms (GCM) 10K type strain sequencing project: providing services to taxonomists for standard genome sequencing and annotation.</title>
        <authorList>
            <consortium name="The Broad Institute Genomics Platform"/>
            <consortium name="The Broad Institute Genome Sequencing Center for Infectious Disease"/>
            <person name="Wu L."/>
            <person name="Ma J."/>
        </authorList>
    </citation>
    <scope>NUCLEOTIDE SEQUENCE [LARGE SCALE GENOMIC DNA]</scope>
    <source>
        <strain evidence="2">CCM 8932</strain>
    </source>
</reference>
<protein>
    <submittedName>
        <fullName evidence="1">Uncharacterized protein</fullName>
    </submittedName>
</protein>
<name>A0ABW1R6V2_9LACO</name>
<organism evidence="1 2">
    <name type="scientific">Lactiplantibacillus dongliensis</name>
    <dbReference type="NCBI Taxonomy" id="2559919"/>
    <lineage>
        <taxon>Bacteria</taxon>
        <taxon>Bacillati</taxon>
        <taxon>Bacillota</taxon>
        <taxon>Bacilli</taxon>
        <taxon>Lactobacillales</taxon>
        <taxon>Lactobacillaceae</taxon>
        <taxon>Lactiplantibacillus</taxon>
    </lineage>
</organism>
<keyword evidence="2" id="KW-1185">Reference proteome</keyword>
<evidence type="ECO:0000313" key="2">
    <source>
        <dbReference type="Proteomes" id="UP001596253"/>
    </source>
</evidence>
<dbReference type="RefSeq" id="WP_137641070.1">
    <property type="nucleotide sequence ID" value="NZ_BJDK01000038.1"/>
</dbReference>
<sequence length="85" mass="9483">MPTKKRSTRVKLFANVNHVLDTLEMNSANLVSEYYHQVATTGLVPHGFKAAQSISSVDEHDAPQQMTMMNTIDDLDALYANLDKC</sequence>
<accession>A0ABW1R6V2</accession>
<comment type="caution">
    <text evidence="1">The sequence shown here is derived from an EMBL/GenBank/DDBJ whole genome shotgun (WGS) entry which is preliminary data.</text>
</comment>
<dbReference type="Proteomes" id="UP001596253">
    <property type="component" value="Unassembled WGS sequence"/>
</dbReference>
<dbReference type="EMBL" id="JBHSSD010000056">
    <property type="protein sequence ID" value="MFC6165641.1"/>
    <property type="molecule type" value="Genomic_DNA"/>
</dbReference>
<gene>
    <name evidence="1" type="ORF">ACFP3T_13310</name>
</gene>
<proteinExistence type="predicted"/>
<evidence type="ECO:0000313" key="1">
    <source>
        <dbReference type="EMBL" id="MFC6165641.1"/>
    </source>
</evidence>